<dbReference type="AlphaFoldDB" id="A0A7E4VPC7"/>
<organism evidence="2 3">
    <name type="scientific">Panagrellus redivivus</name>
    <name type="common">Microworm</name>
    <dbReference type="NCBI Taxonomy" id="6233"/>
    <lineage>
        <taxon>Eukaryota</taxon>
        <taxon>Metazoa</taxon>
        <taxon>Ecdysozoa</taxon>
        <taxon>Nematoda</taxon>
        <taxon>Chromadorea</taxon>
        <taxon>Rhabditida</taxon>
        <taxon>Tylenchina</taxon>
        <taxon>Panagrolaimomorpha</taxon>
        <taxon>Panagrolaimoidea</taxon>
        <taxon>Panagrolaimidae</taxon>
        <taxon>Panagrellus</taxon>
    </lineage>
</organism>
<proteinExistence type="predicted"/>
<sequence>MGAANPNWWFITAGFFVGQGIQSVFIIFLTIELFFKNKTKLKQAYYFILYINCILDTLDNIAWLYDELVNYKVGDIGVAVAQVLIWYYIYSIGTWTFILSINRFTALAYPVVHAKVCEI</sequence>
<keyword evidence="2" id="KW-1185">Reference proteome</keyword>
<reference evidence="2" key="1">
    <citation type="journal article" date="2013" name="Genetics">
        <title>The draft genome and transcriptome of Panagrellus redivivus are shaped by the harsh demands of a free-living lifestyle.</title>
        <authorList>
            <person name="Srinivasan J."/>
            <person name="Dillman A.R."/>
            <person name="Macchietto M.G."/>
            <person name="Heikkinen L."/>
            <person name="Lakso M."/>
            <person name="Fracchia K.M."/>
            <person name="Antoshechkin I."/>
            <person name="Mortazavi A."/>
            <person name="Wong G."/>
            <person name="Sternberg P.W."/>
        </authorList>
    </citation>
    <scope>NUCLEOTIDE SEQUENCE [LARGE SCALE GENOMIC DNA]</scope>
    <source>
        <strain evidence="2">MT8872</strain>
    </source>
</reference>
<evidence type="ECO:0000313" key="2">
    <source>
        <dbReference type="Proteomes" id="UP000492821"/>
    </source>
</evidence>
<protein>
    <submittedName>
        <fullName evidence="3">Serpentine receptor class gamma</fullName>
    </submittedName>
</protein>
<feature type="transmembrane region" description="Helical" evidence="1">
    <location>
        <begin position="85"/>
        <end position="105"/>
    </location>
</feature>
<evidence type="ECO:0000256" key="1">
    <source>
        <dbReference type="SAM" id="Phobius"/>
    </source>
</evidence>
<keyword evidence="1" id="KW-1133">Transmembrane helix</keyword>
<evidence type="ECO:0000313" key="3">
    <source>
        <dbReference type="WBParaSite" id="Pan_g23345.t1"/>
    </source>
</evidence>
<dbReference type="WBParaSite" id="Pan_g23345.t1">
    <property type="protein sequence ID" value="Pan_g23345.t1"/>
    <property type="gene ID" value="Pan_g23345"/>
</dbReference>
<feature type="transmembrane region" description="Helical" evidence="1">
    <location>
        <begin position="47"/>
        <end position="65"/>
    </location>
</feature>
<reference evidence="3" key="2">
    <citation type="submission" date="2020-10" db="UniProtKB">
        <authorList>
            <consortium name="WormBaseParasite"/>
        </authorList>
    </citation>
    <scope>IDENTIFICATION</scope>
</reference>
<name>A0A7E4VPC7_PANRE</name>
<dbReference type="Proteomes" id="UP000492821">
    <property type="component" value="Unassembled WGS sequence"/>
</dbReference>
<feature type="transmembrane region" description="Helical" evidence="1">
    <location>
        <begin position="6"/>
        <end position="35"/>
    </location>
</feature>
<accession>A0A7E4VPC7</accession>
<keyword evidence="1" id="KW-0812">Transmembrane</keyword>
<keyword evidence="1" id="KW-0472">Membrane</keyword>